<evidence type="ECO:0000313" key="5">
    <source>
        <dbReference type="Proteomes" id="UP000823915"/>
    </source>
</evidence>
<name>A0A9D2C0X4_9FIRM</name>
<evidence type="ECO:0000313" key="4">
    <source>
        <dbReference type="EMBL" id="HIY26170.1"/>
    </source>
</evidence>
<proteinExistence type="predicted"/>
<dbReference type="PANTHER" id="PTHR43277:SF4">
    <property type="entry name" value="ARGININE DECARBOXYLASE"/>
    <property type="match status" value="1"/>
</dbReference>
<reference evidence="4" key="1">
    <citation type="journal article" date="2021" name="PeerJ">
        <title>Extensive microbial diversity within the chicken gut microbiome revealed by metagenomics and culture.</title>
        <authorList>
            <person name="Gilroy R."/>
            <person name="Ravi A."/>
            <person name="Getino M."/>
            <person name="Pursley I."/>
            <person name="Horton D.L."/>
            <person name="Alikhan N.F."/>
            <person name="Baker D."/>
            <person name="Gharbi K."/>
            <person name="Hall N."/>
            <person name="Watson M."/>
            <person name="Adriaenssens E.M."/>
            <person name="Foster-Nyarko E."/>
            <person name="Jarju S."/>
            <person name="Secka A."/>
            <person name="Antonio M."/>
            <person name="Oren A."/>
            <person name="Chaudhuri R.R."/>
            <person name="La Ragione R."/>
            <person name="Hildebrand F."/>
            <person name="Pallen M.J."/>
        </authorList>
    </citation>
    <scope>NUCLEOTIDE SEQUENCE</scope>
    <source>
        <strain evidence="4">1282</strain>
    </source>
</reference>
<keyword evidence="2" id="KW-0663">Pyridoxal phosphate</keyword>
<dbReference type="Proteomes" id="UP000823915">
    <property type="component" value="Unassembled WGS sequence"/>
</dbReference>
<dbReference type="Pfam" id="PF03711">
    <property type="entry name" value="OKR_DC_1_C"/>
    <property type="match status" value="1"/>
</dbReference>
<reference evidence="4" key="2">
    <citation type="submission" date="2021-04" db="EMBL/GenBank/DDBJ databases">
        <authorList>
            <person name="Gilroy R."/>
        </authorList>
    </citation>
    <scope>NUCLEOTIDE SEQUENCE</scope>
    <source>
        <strain evidence="4">1282</strain>
    </source>
</reference>
<dbReference type="InterPro" id="IPR052357">
    <property type="entry name" value="Orn_Lys_Arg_decarboxylase-I"/>
</dbReference>
<evidence type="ECO:0000256" key="1">
    <source>
        <dbReference type="ARBA" id="ARBA00001933"/>
    </source>
</evidence>
<protein>
    <submittedName>
        <fullName evidence="4">Arginine decarboxylase</fullName>
    </submittedName>
</protein>
<sequence length="94" mass="10431">AGLMRQEYIDPEVVLSPQDAFYAEKTSLPLAESAGHVCSEFVMCYPPGIPILAPGERITPEIVRYIQYAKEKGCSMTGPEDPDIRRLNVLKGVY</sequence>
<accession>A0A9D2C0X4</accession>
<dbReference type="SUPFAM" id="SSF55904">
    <property type="entry name" value="Ornithine decarboxylase C-terminal domain"/>
    <property type="match status" value="1"/>
</dbReference>
<dbReference type="Gene3D" id="3.90.100.10">
    <property type="entry name" value="Orn/Lys/Arg decarboxylase, C-terminal domain"/>
    <property type="match status" value="1"/>
</dbReference>
<dbReference type="PANTHER" id="PTHR43277">
    <property type="entry name" value="ARGININE DECARBOXYLASE"/>
    <property type="match status" value="1"/>
</dbReference>
<evidence type="ECO:0000259" key="3">
    <source>
        <dbReference type="Pfam" id="PF03711"/>
    </source>
</evidence>
<dbReference type="InterPro" id="IPR008286">
    <property type="entry name" value="Prn/Lys/Arg_de-COase_C"/>
</dbReference>
<feature type="non-terminal residue" evidence="4">
    <location>
        <position position="1"/>
    </location>
</feature>
<feature type="domain" description="Orn/Lys/Arg decarboxylase C-terminal" evidence="3">
    <location>
        <begin position="10"/>
        <end position="73"/>
    </location>
</feature>
<comment type="caution">
    <text evidence="4">The sequence shown here is derived from an EMBL/GenBank/DDBJ whole genome shotgun (WGS) entry which is preliminary data.</text>
</comment>
<organism evidence="4 5">
    <name type="scientific">Candidatus Acutalibacter pullistercoris</name>
    <dbReference type="NCBI Taxonomy" id="2838418"/>
    <lineage>
        <taxon>Bacteria</taxon>
        <taxon>Bacillati</taxon>
        <taxon>Bacillota</taxon>
        <taxon>Clostridia</taxon>
        <taxon>Eubacteriales</taxon>
        <taxon>Acutalibacteraceae</taxon>
        <taxon>Acutalibacter</taxon>
    </lineage>
</organism>
<dbReference type="InterPro" id="IPR036633">
    <property type="entry name" value="Prn/Lys/Arg_de-COase_C_sf"/>
</dbReference>
<evidence type="ECO:0000256" key="2">
    <source>
        <dbReference type="ARBA" id="ARBA00022898"/>
    </source>
</evidence>
<dbReference type="EMBL" id="DXDU01000053">
    <property type="protein sequence ID" value="HIY26170.1"/>
    <property type="molecule type" value="Genomic_DNA"/>
</dbReference>
<comment type="cofactor">
    <cofactor evidence="1">
        <name>pyridoxal 5'-phosphate</name>
        <dbReference type="ChEBI" id="CHEBI:597326"/>
    </cofactor>
</comment>
<gene>
    <name evidence="4" type="ORF">H9838_03245</name>
</gene>
<dbReference type="GO" id="GO:0003824">
    <property type="term" value="F:catalytic activity"/>
    <property type="evidence" value="ECO:0007669"/>
    <property type="project" value="InterPro"/>
</dbReference>
<dbReference type="AlphaFoldDB" id="A0A9D2C0X4"/>